<evidence type="ECO:0000256" key="1">
    <source>
        <dbReference type="SAM" id="MobiDB-lite"/>
    </source>
</evidence>
<dbReference type="AlphaFoldDB" id="A0AAW0CFM0"/>
<sequence length="86" mass="10171">MSEAWKVESGQAGPRRQSLTMHGYQHTRICEDWMARQIDKKRQEERQVARTRMKDVKKRLLALGFNHWDADSIDWLILCSSTNTTH</sequence>
<name>A0AAW0CFM0_9AGAR</name>
<proteinExistence type="predicted"/>
<gene>
    <name evidence="2" type="ORF">VNI00_011215</name>
</gene>
<accession>A0AAW0CFM0</accession>
<feature type="region of interest" description="Disordered" evidence="1">
    <location>
        <begin position="1"/>
        <end position="21"/>
    </location>
</feature>
<evidence type="ECO:0000313" key="3">
    <source>
        <dbReference type="Proteomes" id="UP001383192"/>
    </source>
</evidence>
<organism evidence="2 3">
    <name type="scientific">Paramarasmius palmivorus</name>
    <dbReference type="NCBI Taxonomy" id="297713"/>
    <lineage>
        <taxon>Eukaryota</taxon>
        <taxon>Fungi</taxon>
        <taxon>Dikarya</taxon>
        <taxon>Basidiomycota</taxon>
        <taxon>Agaricomycotina</taxon>
        <taxon>Agaricomycetes</taxon>
        <taxon>Agaricomycetidae</taxon>
        <taxon>Agaricales</taxon>
        <taxon>Marasmiineae</taxon>
        <taxon>Marasmiaceae</taxon>
        <taxon>Paramarasmius</taxon>
    </lineage>
</organism>
<keyword evidence="3" id="KW-1185">Reference proteome</keyword>
<protein>
    <submittedName>
        <fullName evidence="2">Uncharacterized protein</fullName>
    </submittedName>
</protein>
<reference evidence="2 3" key="1">
    <citation type="submission" date="2024-01" db="EMBL/GenBank/DDBJ databases">
        <title>A draft genome for a cacao thread blight-causing isolate of Paramarasmius palmivorus.</title>
        <authorList>
            <person name="Baruah I.K."/>
            <person name="Bukari Y."/>
            <person name="Amoako-Attah I."/>
            <person name="Meinhardt L.W."/>
            <person name="Bailey B.A."/>
            <person name="Cohen S.P."/>
        </authorList>
    </citation>
    <scope>NUCLEOTIDE SEQUENCE [LARGE SCALE GENOMIC DNA]</scope>
    <source>
        <strain evidence="2 3">GH-12</strain>
    </source>
</reference>
<dbReference type="Proteomes" id="UP001383192">
    <property type="component" value="Unassembled WGS sequence"/>
</dbReference>
<comment type="caution">
    <text evidence="2">The sequence shown here is derived from an EMBL/GenBank/DDBJ whole genome shotgun (WGS) entry which is preliminary data.</text>
</comment>
<dbReference type="EMBL" id="JAYKXP010000048">
    <property type="protein sequence ID" value="KAK7037224.1"/>
    <property type="molecule type" value="Genomic_DNA"/>
</dbReference>
<evidence type="ECO:0000313" key="2">
    <source>
        <dbReference type="EMBL" id="KAK7037224.1"/>
    </source>
</evidence>